<dbReference type="EC" id="2.5.1.87" evidence="6"/>
<evidence type="ECO:0000256" key="18">
    <source>
        <dbReference type="ARBA" id="ARBA00023180"/>
    </source>
</evidence>
<keyword evidence="16" id="KW-0472">Membrane</keyword>
<keyword evidence="18" id="KW-0325">Glycoprotein</keyword>
<evidence type="ECO:0000256" key="5">
    <source>
        <dbReference type="ARBA" id="ARBA00005432"/>
    </source>
</evidence>
<dbReference type="RefSeq" id="XP_032130841.1">
    <property type="nucleotide sequence ID" value="XM_032274950.1"/>
</dbReference>
<dbReference type="Pfam" id="PF01255">
    <property type="entry name" value="Prenyltransf"/>
    <property type="match status" value="1"/>
</dbReference>
<dbReference type="CTD" id="116150"/>
<keyword evidence="13" id="KW-0460">Magnesium</keyword>
<feature type="compositionally biased region" description="Basic and acidic residues" evidence="26">
    <location>
        <begin position="134"/>
        <end position="144"/>
    </location>
</feature>
<evidence type="ECO:0000256" key="11">
    <source>
        <dbReference type="ARBA" id="ARBA00022782"/>
    </source>
</evidence>
<keyword evidence="11" id="KW-0221">Differentiation</keyword>
<dbReference type="GO" id="GO:0006629">
    <property type="term" value="P:lipid metabolic process"/>
    <property type="evidence" value="ECO:0007669"/>
    <property type="project" value="UniProtKB-KW"/>
</dbReference>
<keyword evidence="10" id="KW-0812">Transmembrane</keyword>
<comment type="catalytic activity">
    <reaction evidence="19">
        <text>n isopentenyl diphosphate + (2E,6E)-farnesyl diphosphate = a di-trans,poly-cis-polyprenyl diphosphate + n diphosphate</text>
        <dbReference type="Rhea" id="RHEA:53008"/>
        <dbReference type="Rhea" id="RHEA-COMP:19494"/>
        <dbReference type="ChEBI" id="CHEBI:33019"/>
        <dbReference type="ChEBI" id="CHEBI:128769"/>
        <dbReference type="ChEBI" id="CHEBI:136960"/>
        <dbReference type="ChEBI" id="CHEBI:175763"/>
        <dbReference type="EC" id="2.5.1.87"/>
    </reaction>
</comment>
<dbReference type="Gene3D" id="3.40.1180.10">
    <property type="entry name" value="Decaprenyl diphosphate synthase-like"/>
    <property type="match status" value="1"/>
</dbReference>
<protein>
    <recommendedName>
        <fullName evidence="23">Dehydrodolichyl diphosphate synthase complex subunit NUS1</fullName>
        <ecNumber evidence="6">2.5.1.87</ecNumber>
    </recommendedName>
    <alternativeName>
        <fullName evidence="22">Dehydrodolichyl diphosphate synthase complex subunit nus1</fullName>
    </alternativeName>
    <alternativeName>
        <fullName evidence="25">Nogo-B receptor</fullName>
    </alternativeName>
    <alternativeName>
        <fullName evidence="24">Nuclear undecaprenyl pyrophosphate synthase 1 homolog</fullName>
    </alternativeName>
</protein>
<dbReference type="UniPathway" id="UPA00378"/>
<evidence type="ECO:0000256" key="7">
    <source>
        <dbReference type="ARBA" id="ARBA00022473"/>
    </source>
</evidence>
<keyword evidence="7" id="KW-0217">Developmental protein</keyword>
<organism evidence="27 28">
    <name type="scientific">Sapajus apella</name>
    <name type="common">Brown-capped capuchin</name>
    <name type="synonym">Cebus apella</name>
    <dbReference type="NCBI Taxonomy" id="9515"/>
    <lineage>
        <taxon>Eukaryota</taxon>
        <taxon>Metazoa</taxon>
        <taxon>Chordata</taxon>
        <taxon>Craniata</taxon>
        <taxon>Vertebrata</taxon>
        <taxon>Euteleostomi</taxon>
        <taxon>Mammalia</taxon>
        <taxon>Eutheria</taxon>
        <taxon>Euarchontoglires</taxon>
        <taxon>Primates</taxon>
        <taxon>Haplorrhini</taxon>
        <taxon>Platyrrhini</taxon>
        <taxon>Cebidae</taxon>
        <taxon>Cebinae</taxon>
        <taxon>Sapajus</taxon>
    </lineage>
</organism>
<keyword evidence="12" id="KW-0256">Endoplasmic reticulum</keyword>
<evidence type="ECO:0000256" key="24">
    <source>
        <dbReference type="ARBA" id="ARBA00075582"/>
    </source>
</evidence>
<dbReference type="PANTHER" id="PTHR21528:SF0">
    <property type="entry name" value="DEHYDRODOLICHYL DIPHOSPHATE SYNTHASE COMPLEX SUBUNIT NUS1"/>
    <property type="match status" value="1"/>
</dbReference>
<sequence length="440" mass="48952">MGCRVPGSAHPLDDHVCLAGVLLRKSSVIRSSPSTRPGGARGLGPPSSQAWVLPRCAGLGHILGPRRRVRVPHWPMRTVHVLPGAGLPREEEDGGGGEVRCWQWKGVRAWGAGVAGRWPAPAAGADKKPSRRGSGREGEKVPERHKSMTGLYELVWRVLHALLCLHRTLTSWLRVRFGTWNWIWRRCCRAASAAVLAPLGFTLRKPLAIGRNRRYHRHPRGGSCLAAAHHRLRWRADGRSLEKLPVHMGLVFTEVEQEPSFSDIASLVVWCMAVGISYISVYDHQGIFKRNNSRLMDEILKQQQELLGLDCSKYSPEFANSNDKDEQVLNCHLAVKVLSPEDGKADIVRAAQDFCQLVAQKQKRPTDLDVDMLGSLLSSNGCPDPDLVLKFGPVDSTLGFLPWHIRLTEIVSLPSHLNISYEDFFSALRQYAACEQRLGK</sequence>
<evidence type="ECO:0000256" key="8">
    <source>
        <dbReference type="ARBA" id="ARBA00022657"/>
    </source>
</evidence>
<evidence type="ECO:0000256" key="9">
    <source>
        <dbReference type="ARBA" id="ARBA00022679"/>
    </source>
</evidence>
<evidence type="ECO:0000256" key="20">
    <source>
        <dbReference type="ARBA" id="ARBA00058032"/>
    </source>
</evidence>
<evidence type="ECO:0000256" key="16">
    <source>
        <dbReference type="ARBA" id="ARBA00023136"/>
    </source>
</evidence>
<dbReference type="GeneID" id="116549390"/>
<evidence type="ECO:0000256" key="22">
    <source>
        <dbReference type="ARBA" id="ARBA00068682"/>
    </source>
</evidence>
<dbReference type="SUPFAM" id="SSF64005">
    <property type="entry name" value="Undecaprenyl diphosphate synthase"/>
    <property type="match status" value="1"/>
</dbReference>
<dbReference type="InterPro" id="IPR036424">
    <property type="entry name" value="UPP_synth-like_sf"/>
</dbReference>
<evidence type="ECO:0000256" key="25">
    <source>
        <dbReference type="ARBA" id="ARBA00079334"/>
    </source>
</evidence>
<keyword evidence="27" id="KW-1185">Reference proteome</keyword>
<dbReference type="Proteomes" id="UP000504640">
    <property type="component" value="Unplaced"/>
</dbReference>
<dbReference type="GO" id="GO:0005789">
    <property type="term" value="C:endoplasmic reticulum membrane"/>
    <property type="evidence" value="ECO:0007669"/>
    <property type="project" value="UniProtKB-SubCell"/>
</dbReference>
<keyword evidence="17" id="KW-0675">Receptor</keyword>
<gene>
    <name evidence="28" type="primary">NUS1</name>
</gene>
<comment type="pathway">
    <text evidence="3">Protein modification; protein glycosylation.</text>
</comment>
<evidence type="ECO:0000256" key="23">
    <source>
        <dbReference type="ARBA" id="ARBA00074069"/>
    </source>
</evidence>
<comment type="similarity">
    <text evidence="5">Belongs to the UPP synthase family.</text>
</comment>
<dbReference type="InterPro" id="IPR001441">
    <property type="entry name" value="UPP_synth-like"/>
</dbReference>
<evidence type="ECO:0000256" key="10">
    <source>
        <dbReference type="ARBA" id="ARBA00022692"/>
    </source>
</evidence>
<keyword evidence="14" id="KW-1133">Transmembrane helix</keyword>
<evidence type="ECO:0000256" key="13">
    <source>
        <dbReference type="ARBA" id="ARBA00022842"/>
    </source>
</evidence>
<dbReference type="InterPro" id="IPR038887">
    <property type="entry name" value="Nus1/NgBR"/>
</dbReference>
<keyword evidence="8" id="KW-0037">Angiogenesis</keyword>
<dbReference type="GO" id="GO:0030154">
    <property type="term" value="P:cell differentiation"/>
    <property type="evidence" value="ECO:0007669"/>
    <property type="project" value="UniProtKB-KW"/>
</dbReference>
<accession>A0A6J3HL79</accession>
<dbReference type="AlphaFoldDB" id="A0A6J3HL79"/>
<comment type="cofactor">
    <cofactor evidence="1">
        <name>Mg(2+)</name>
        <dbReference type="ChEBI" id="CHEBI:18420"/>
    </cofactor>
</comment>
<evidence type="ECO:0000313" key="28">
    <source>
        <dbReference type="RefSeq" id="XP_032130841.1"/>
    </source>
</evidence>
<dbReference type="FunFam" id="3.40.1180.10:FF:000008">
    <property type="entry name" value="NUS1, dehydrodolichyl diphosphate synthase subunit"/>
    <property type="match status" value="1"/>
</dbReference>
<comment type="function">
    <text evidence="20">With DHDDS, forms the dehydrodolichyl diphosphate synthase (DDS) complex, an essential component of the dolichol monophosphate (Dol-P) biosynthetic machinery. Both subunits contribute to enzymatic activity, i.e. condensation of multiple copies of isopentenyl pyrophosphate (IPP) to farnesyl pyrophosphate (FPP) to produce dehydrodolichyl diphosphate (Dedol-PP), a precursor of dolichol phosphate which is utilized as a sugar carrier in protein glycosylation in the endoplasmic reticulum (ER). Synthesizes long-chain polyprenols, mostly of C95 and C100 chain length. Regulates the glycosylation and stability of nascent NPC2, thereby promoting trafficking of LDL-derived cholesterol. Acts as a specific receptor for the N-terminus of Nogo-B, a neural and cardiovascular regulator.</text>
</comment>
<comment type="subunit">
    <text evidence="21">The active dehydrodolichyl diphosphate synthase complex is a heterotetramer composed of a dimer of heterodimer of DHDDS and NUS1. Interacts with NPC2.</text>
</comment>
<dbReference type="GO" id="GO:0045547">
    <property type="term" value="F:ditrans,polycis-polyprenyl diphosphate synthase [(2E,6E)-farnesyl diphosphate specific] activity"/>
    <property type="evidence" value="ECO:0007669"/>
    <property type="project" value="UniProtKB-EC"/>
</dbReference>
<dbReference type="GO" id="GO:0032383">
    <property type="term" value="P:regulation of intracellular cholesterol transport"/>
    <property type="evidence" value="ECO:0007669"/>
    <property type="project" value="UniProtKB-ARBA"/>
</dbReference>
<dbReference type="GO" id="GO:1904423">
    <property type="term" value="C:dehydrodolichyl diphosphate synthase complex"/>
    <property type="evidence" value="ECO:0007669"/>
    <property type="project" value="InterPro"/>
</dbReference>
<keyword evidence="15" id="KW-0443">Lipid metabolism</keyword>
<comment type="pathway">
    <text evidence="4">Lipid metabolism.</text>
</comment>
<dbReference type="GO" id="GO:0001525">
    <property type="term" value="P:angiogenesis"/>
    <property type="evidence" value="ECO:0007669"/>
    <property type="project" value="UniProtKB-KW"/>
</dbReference>
<evidence type="ECO:0000256" key="26">
    <source>
        <dbReference type="SAM" id="MobiDB-lite"/>
    </source>
</evidence>
<evidence type="ECO:0000256" key="2">
    <source>
        <dbReference type="ARBA" id="ARBA00004477"/>
    </source>
</evidence>
<evidence type="ECO:0000313" key="27">
    <source>
        <dbReference type="Proteomes" id="UP000504640"/>
    </source>
</evidence>
<keyword evidence="9" id="KW-0808">Transferase</keyword>
<name>A0A6J3HL79_SAPAP</name>
<evidence type="ECO:0000256" key="4">
    <source>
        <dbReference type="ARBA" id="ARBA00005189"/>
    </source>
</evidence>
<evidence type="ECO:0000256" key="15">
    <source>
        <dbReference type="ARBA" id="ARBA00023098"/>
    </source>
</evidence>
<reference evidence="28" key="1">
    <citation type="submission" date="2025-08" db="UniProtKB">
        <authorList>
            <consortium name="RefSeq"/>
        </authorList>
    </citation>
    <scope>IDENTIFICATION</scope>
    <source>
        <tissue evidence="28">Blood</tissue>
    </source>
</reference>
<evidence type="ECO:0000256" key="19">
    <source>
        <dbReference type="ARBA" id="ARBA00047353"/>
    </source>
</evidence>
<evidence type="ECO:0000256" key="17">
    <source>
        <dbReference type="ARBA" id="ARBA00023170"/>
    </source>
</evidence>
<evidence type="ECO:0000256" key="6">
    <source>
        <dbReference type="ARBA" id="ARBA00012596"/>
    </source>
</evidence>
<evidence type="ECO:0000256" key="14">
    <source>
        <dbReference type="ARBA" id="ARBA00022989"/>
    </source>
</evidence>
<proteinExistence type="inferred from homology"/>
<comment type="subcellular location">
    <subcellularLocation>
        <location evidence="2">Endoplasmic reticulum membrane</location>
        <topology evidence="2">Multi-pass membrane protein</topology>
    </subcellularLocation>
</comment>
<evidence type="ECO:0000256" key="1">
    <source>
        <dbReference type="ARBA" id="ARBA00001946"/>
    </source>
</evidence>
<evidence type="ECO:0000256" key="12">
    <source>
        <dbReference type="ARBA" id="ARBA00022824"/>
    </source>
</evidence>
<feature type="region of interest" description="Disordered" evidence="26">
    <location>
        <begin position="117"/>
        <end position="144"/>
    </location>
</feature>
<dbReference type="PANTHER" id="PTHR21528">
    <property type="entry name" value="DEHYDRODOLICHYL DIPHOSPHATE SYNTHASE COMPLEX SUBUNIT NUS1"/>
    <property type="match status" value="1"/>
</dbReference>
<evidence type="ECO:0000256" key="21">
    <source>
        <dbReference type="ARBA" id="ARBA00065178"/>
    </source>
</evidence>
<evidence type="ECO:0000256" key="3">
    <source>
        <dbReference type="ARBA" id="ARBA00004922"/>
    </source>
</evidence>